<dbReference type="Gene3D" id="3.40.50.410">
    <property type="entry name" value="von Willebrand factor, type A domain"/>
    <property type="match status" value="1"/>
</dbReference>
<evidence type="ECO:0000256" key="3">
    <source>
        <dbReference type="ARBA" id="ARBA00022989"/>
    </source>
</evidence>
<keyword evidence="3 5" id="KW-1133">Transmembrane helix</keyword>
<keyword evidence="8" id="KW-1185">Reference proteome</keyword>
<organism evidence="7 8">
    <name type="scientific">Micropruina glycogenica</name>
    <dbReference type="NCBI Taxonomy" id="75385"/>
    <lineage>
        <taxon>Bacteria</taxon>
        <taxon>Bacillati</taxon>
        <taxon>Actinomycetota</taxon>
        <taxon>Actinomycetes</taxon>
        <taxon>Propionibacteriales</taxon>
        <taxon>Nocardioidaceae</taxon>
        <taxon>Micropruina</taxon>
    </lineage>
</organism>
<evidence type="ECO:0000313" key="7">
    <source>
        <dbReference type="EMBL" id="SPD86336.1"/>
    </source>
</evidence>
<dbReference type="PANTHER" id="PTHR22550">
    <property type="entry name" value="SPORE GERMINATION PROTEIN"/>
    <property type="match status" value="1"/>
</dbReference>
<dbReference type="Pfam" id="PF13519">
    <property type="entry name" value="VWA_2"/>
    <property type="match status" value="1"/>
</dbReference>
<dbReference type="EMBL" id="LT985188">
    <property type="protein sequence ID" value="SPD86336.1"/>
    <property type="molecule type" value="Genomic_DNA"/>
</dbReference>
<accession>A0A2N9JG28</accession>
<dbReference type="OrthoDB" id="8882959at2"/>
<name>A0A2N9JG28_9ACTN</name>
<dbReference type="KEGG" id="mgg:MPLG2_1300"/>
<dbReference type="RefSeq" id="WP_105187502.1">
    <property type="nucleotide sequence ID" value="NZ_BAAAGO010000018.1"/>
</dbReference>
<dbReference type="SMART" id="SM00327">
    <property type="entry name" value="VWA"/>
    <property type="match status" value="1"/>
</dbReference>
<dbReference type="Pfam" id="PF07584">
    <property type="entry name" value="BatA"/>
    <property type="match status" value="1"/>
</dbReference>
<gene>
    <name evidence="7" type="ORF">MPLG2_1300</name>
</gene>
<protein>
    <submittedName>
        <fullName evidence="7">Magnesium chelatase</fullName>
    </submittedName>
</protein>
<dbReference type="InterPro" id="IPR024163">
    <property type="entry name" value="Aerotolerance_reg_N"/>
</dbReference>
<feature type="transmembrane region" description="Helical" evidence="5">
    <location>
        <begin position="12"/>
        <end position="30"/>
    </location>
</feature>
<evidence type="ECO:0000256" key="2">
    <source>
        <dbReference type="ARBA" id="ARBA00022692"/>
    </source>
</evidence>
<proteinExistence type="predicted"/>
<keyword evidence="1" id="KW-1003">Cell membrane</keyword>
<dbReference type="PANTHER" id="PTHR22550:SF5">
    <property type="entry name" value="LEUCINE ZIPPER PROTEIN 4"/>
    <property type="match status" value="1"/>
</dbReference>
<evidence type="ECO:0000313" key="8">
    <source>
        <dbReference type="Proteomes" id="UP000238164"/>
    </source>
</evidence>
<keyword evidence="2 5" id="KW-0812">Transmembrane</keyword>
<dbReference type="Proteomes" id="UP000238164">
    <property type="component" value="Chromosome 1"/>
</dbReference>
<feature type="transmembrane region" description="Helical" evidence="5">
    <location>
        <begin position="59"/>
        <end position="76"/>
    </location>
</feature>
<dbReference type="PROSITE" id="PS50234">
    <property type="entry name" value="VWFA"/>
    <property type="match status" value="1"/>
</dbReference>
<sequence>MIPMISFIEPERLWWMLLIPVLLLLYFVLLRRKSARSRTTGITNLDRVLPKQQAWKRHIAVGAAVLSLAALNVAFAKPSDQVDVPRDRATIVIALDVSRSMIAEDVKPNRLDAAKAGAKDFLGMLPPRFNVALVAFAGSAAVVVAPTTDRGLVSRAIDNLQVAPSTSIGEGIYSSLDALALAPVDPDHPEDPAPGAIVLLSDGYTNIPRYSAPAAKEAKNRGYPIYTIAYGTDDGYVVDQGRREPVPVNHEELQRVADISGGKKFAAASGDELKQVYSAIAEQVGYVKVQQEVTEYYAGWALGFAVLASMAVIALGARWP</sequence>
<keyword evidence="4 5" id="KW-0472">Membrane</keyword>
<dbReference type="AlphaFoldDB" id="A0A2N9JG28"/>
<evidence type="ECO:0000256" key="1">
    <source>
        <dbReference type="ARBA" id="ARBA00022475"/>
    </source>
</evidence>
<dbReference type="SUPFAM" id="SSF53300">
    <property type="entry name" value="vWA-like"/>
    <property type="match status" value="1"/>
</dbReference>
<dbReference type="InterPro" id="IPR050768">
    <property type="entry name" value="UPF0353/GerABKA_families"/>
</dbReference>
<dbReference type="InterPro" id="IPR002035">
    <property type="entry name" value="VWF_A"/>
</dbReference>
<evidence type="ECO:0000256" key="5">
    <source>
        <dbReference type="SAM" id="Phobius"/>
    </source>
</evidence>
<feature type="transmembrane region" description="Helical" evidence="5">
    <location>
        <begin position="296"/>
        <end position="317"/>
    </location>
</feature>
<feature type="transmembrane region" description="Helical" evidence="5">
    <location>
        <begin position="129"/>
        <end position="147"/>
    </location>
</feature>
<dbReference type="InterPro" id="IPR036465">
    <property type="entry name" value="vWFA_dom_sf"/>
</dbReference>
<evidence type="ECO:0000259" key="6">
    <source>
        <dbReference type="PROSITE" id="PS50234"/>
    </source>
</evidence>
<feature type="domain" description="VWFA" evidence="6">
    <location>
        <begin position="90"/>
        <end position="280"/>
    </location>
</feature>
<evidence type="ECO:0000256" key="4">
    <source>
        <dbReference type="ARBA" id="ARBA00023136"/>
    </source>
</evidence>
<reference evidence="7 8" key="1">
    <citation type="submission" date="2018-02" db="EMBL/GenBank/DDBJ databases">
        <authorList>
            <person name="Cohen D.B."/>
            <person name="Kent A.D."/>
        </authorList>
    </citation>
    <scope>NUCLEOTIDE SEQUENCE [LARGE SCALE GENOMIC DNA]</scope>
    <source>
        <strain evidence="7">1</strain>
    </source>
</reference>